<dbReference type="AlphaFoldDB" id="A0A6C0C3S2"/>
<name>A0A6C0C3S2_9ZZZZ</name>
<proteinExistence type="predicted"/>
<evidence type="ECO:0000313" key="1">
    <source>
        <dbReference type="EMBL" id="QHS98409.1"/>
    </source>
</evidence>
<reference evidence="1" key="1">
    <citation type="journal article" date="2020" name="Nature">
        <title>Giant virus diversity and host interactions through global metagenomics.</title>
        <authorList>
            <person name="Schulz F."/>
            <person name="Roux S."/>
            <person name="Paez-Espino D."/>
            <person name="Jungbluth S."/>
            <person name="Walsh D.A."/>
            <person name="Denef V.J."/>
            <person name="McMahon K.D."/>
            <person name="Konstantinidis K.T."/>
            <person name="Eloe-Fadrosh E.A."/>
            <person name="Kyrpides N.C."/>
            <person name="Woyke T."/>
        </authorList>
    </citation>
    <scope>NUCLEOTIDE SEQUENCE</scope>
    <source>
        <strain evidence="1">GVMAG-M-3300020185-18</strain>
    </source>
</reference>
<dbReference type="SUPFAM" id="SSF55945">
    <property type="entry name" value="TATA-box binding protein-like"/>
    <property type="match status" value="1"/>
</dbReference>
<accession>A0A6C0C3S2</accession>
<dbReference type="InterPro" id="IPR012295">
    <property type="entry name" value="TBP_dom_sf"/>
</dbReference>
<dbReference type="Gene3D" id="3.30.310.10">
    <property type="entry name" value="TATA-Binding Protein"/>
    <property type="match status" value="2"/>
</dbReference>
<sequence>MDENILDNEWLKFQEDGIYENTNNTNIDDDEGKKSPKCSDIYISTQTKIAYLNQQVKLRDVFWKLNIIPYHIPTEGIIKKSMKINSSSPEEVKVLENVLLNDVNMKYHIIQQIDNPNARKIKFKDIRKVESGYCKKDLISYRKKKKGAFYNCFALILRIKYKNAFKEVHVKVFNTGKLEIPGIQEDSLLEHTFRYLNKELQPHLPLKIIINPKFIDTVLINSNFTCNFFINRNIFYNTLKYKYNLHVLFDPCSYPGIQCKFYYNDKKEIQNGVCECEKKCDKKTRICREISFMVFRTGSILIVGHCDIKILNIIYKFLKNILLKEHGDIYIKPEKKIKKNKKKRLKTITIRVN</sequence>
<dbReference type="EMBL" id="MN739316">
    <property type="protein sequence ID" value="QHS98409.1"/>
    <property type="molecule type" value="Genomic_DNA"/>
</dbReference>
<organism evidence="1">
    <name type="scientific">viral metagenome</name>
    <dbReference type="NCBI Taxonomy" id="1070528"/>
    <lineage>
        <taxon>unclassified sequences</taxon>
        <taxon>metagenomes</taxon>
        <taxon>organismal metagenomes</taxon>
    </lineage>
</organism>
<protein>
    <submittedName>
        <fullName evidence="1">Uncharacterized protein</fullName>
    </submittedName>
</protein>